<dbReference type="PANTHER" id="PTHR36091">
    <property type="entry name" value="ALTERED INHERITANCE OF MITOCHONDRIA PROTEIN 9, MITOCHONDRIAL"/>
    <property type="match status" value="1"/>
</dbReference>
<dbReference type="EMBL" id="JBFXLU010000052">
    <property type="protein sequence ID" value="KAL2848103.1"/>
    <property type="molecule type" value="Genomic_DNA"/>
</dbReference>
<name>A0ABR4K721_9EURO</name>
<dbReference type="SUPFAM" id="SSF56112">
    <property type="entry name" value="Protein kinase-like (PK-like)"/>
    <property type="match status" value="1"/>
</dbReference>
<dbReference type="PANTHER" id="PTHR36091:SF1">
    <property type="entry name" value="ALTERED INHERITANCE OF MITOCHONDRIA PROTEIN 9, MITOCHONDRIAL"/>
    <property type="match status" value="1"/>
</dbReference>
<comment type="caution">
    <text evidence="7">The sequence shown here is derived from an EMBL/GenBank/DDBJ whole genome shotgun (WGS) entry which is preliminary data.</text>
</comment>
<accession>A0ABR4K721</accession>
<reference evidence="7 8" key="1">
    <citation type="submission" date="2024-07" db="EMBL/GenBank/DDBJ databases">
        <title>Section-level genome sequencing and comparative genomics of Aspergillus sections Usti and Cavernicolus.</title>
        <authorList>
            <consortium name="Lawrence Berkeley National Laboratory"/>
            <person name="Nybo J.L."/>
            <person name="Vesth T.C."/>
            <person name="Theobald S."/>
            <person name="Frisvad J.C."/>
            <person name="Larsen T.O."/>
            <person name="Kjaerboelling I."/>
            <person name="Rothschild-Mancinelli K."/>
            <person name="Lyhne E.K."/>
            <person name="Kogle M.E."/>
            <person name="Barry K."/>
            <person name="Clum A."/>
            <person name="Na H."/>
            <person name="Ledsgaard L."/>
            <person name="Lin J."/>
            <person name="Lipzen A."/>
            <person name="Kuo A."/>
            <person name="Riley R."/>
            <person name="Mondo S."/>
            <person name="Labutti K."/>
            <person name="Haridas S."/>
            <person name="Pangalinan J."/>
            <person name="Salamov A.A."/>
            <person name="Simmons B.A."/>
            <person name="Magnuson J.K."/>
            <person name="Chen J."/>
            <person name="Drula E."/>
            <person name="Henrissat B."/>
            <person name="Wiebenga A."/>
            <person name="Lubbers R.J."/>
            <person name="Gomes A.C."/>
            <person name="Makela M.R."/>
            <person name="Stajich J."/>
            <person name="Grigoriev I.V."/>
            <person name="Mortensen U.H."/>
            <person name="De Vries R.P."/>
            <person name="Baker S.E."/>
            <person name="Andersen M.R."/>
        </authorList>
    </citation>
    <scope>NUCLEOTIDE SEQUENCE [LARGE SCALE GENOMIC DNA]</scope>
    <source>
        <strain evidence="7 8">CBS 123904</strain>
    </source>
</reference>
<dbReference type="Proteomes" id="UP001610446">
    <property type="component" value="Unassembled WGS sequence"/>
</dbReference>
<comment type="similarity">
    <text evidence="2">Belongs to the AIM9 family.</text>
</comment>
<evidence type="ECO:0000256" key="5">
    <source>
        <dbReference type="ARBA" id="ARBA00023128"/>
    </source>
</evidence>
<dbReference type="InterPro" id="IPR051035">
    <property type="entry name" value="Mito_inheritance_9"/>
</dbReference>
<gene>
    <name evidence="7" type="ORF">BJY01DRAFT_262799</name>
</gene>
<keyword evidence="4" id="KW-0809">Transit peptide</keyword>
<evidence type="ECO:0000256" key="6">
    <source>
        <dbReference type="ARBA" id="ARBA00031849"/>
    </source>
</evidence>
<proteinExistence type="inferred from homology"/>
<protein>
    <recommendedName>
        <fullName evidence="3">Altered inheritance of mitochondria protein 9, mitochondrial</fullName>
    </recommendedName>
    <alternativeName>
        <fullName evidence="6">Found in mitochondrial proteome protein 29</fullName>
    </alternativeName>
</protein>
<organism evidence="7 8">
    <name type="scientific">Aspergillus pseudoustus</name>
    <dbReference type="NCBI Taxonomy" id="1810923"/>
    <lineage>
        <taxon>Eukaryota</taxon>
        <taxon>Fungi</taxon>
        <taxon>Dikarya</taxon>
        <taxon>Ascomycota</taxon>
        <taxon>Pezizomycotina</taxon>
        <taxon>Eurotiomycetes</taxon>
        <taxon>Eurotiomycetidae</taxon>
        <taxon>Eurotiales</taxon>
        <taxon>Aspergillaceae</taxon>
        <taxon>Aspergillus</taxon>
        <taxon>Aspergillus subgen. Nidulantes</taxon>
    </lineage>
</organism>
<evidence type="ECO:0000313" key="8">
    <source>
        <dbReference type="Proteomes" id="UP001610446"/>
    </source>
</evidence>
<evidence type="ECO:0000256" key="4">
    <source>
        <dbReference type="ARBA" id="ARBA00022946"/>
    </source>
</evidence>
<keyword evidence="5" id="KW-0496">Mitochondrion</keyword>
<comment type="subcellular location">
    <subcellularLocation>
        <location evidence="1">Mitochondrion</location>
    </subcellularLocation>
</comment>
<evidence type="ECO:0000256" key="3">
    <source>
        <dbReference type="ARBA" id="ARBA00016197"/>
    </source>
</evidence>
<sequence length="311" mass="35420">MTRKWAAIGLGEACPMLRRPLHVHTLLVQRFQQLWRATTASEAGALEYVRKYTSVPVPRVFTKLEAQLSDLRFPACGGLYLQYLDPVVYQPNLNFFSVGPWPGRSFDPDPTTGLLSRVSKKPSQPAFYQGSIQEQVQLLEFAIDVMQALDSHPLLVRFAQPTLRHTDPHMGNTFVANDKISQIVVLIDFQYLSVLPLFLQAQWPVSLKAPQDYTRGLQQPKLPDDFSQLYGESKSSALKKIAHDAMNISVVFRELFNKAQQFVNQCPDTDFEGWVAPQLDFEEKRRQTKELWSLYIERMAGEKSSDEARAA</sequence>
<dbReference type="InterPro" id="IPR011009">
    <property type="entry name" value="Kinase-like_dom_sf"/>
</dbReference>
<keyword evidence="8" id="KW-1185">Reference proteome</keyword>
<evidence type="ECO:0000256" key="1">
    <source>
        <dbReference type="ARBA" id="ARBA00004173"/>
    </source>
</evidence>
<evidence type="ECO:0000256" key="2">
    <source>
        <dbReference type="ARBA" id="ARBA00005543"/>
    </source>
</evidence>
<evidence type="ECO:0000313" key="7">
    <source>
        <dbReference type="EMBL" id="KAL2848103.1"/>
    </source>
</evidence>